<evidence type="ECO:0000313" key="14">
    <source>
        <dbReference type="Ensembl" id="ENSFTIP00000017147.1"/>
    </source>
</evidence>
<keyword evidence="5" id="KW-0931">ER-Golgi transport</keyword>
<evidence type="ECO:0000256" key="4">
    <source>
        <dbReference type="ARBA" id="ARBA00022824"/>
    </source>
</evidence>
<reference evidence="14" key="2">
    <citation type="submission" date="2025-09" db="UniProtKB">
        <authorList>
            <consortium name="Ensembl"/>
        </authorList>
    </citation>
    <scope>IDENTIFICATION</scope>
</reference>
<organism evidence="14 15">
    <name type="scientific">Falco tinnunculus</name>
    <name type="common">Common kestrel</name>
    <dbReference type="NCBI Taxonomy" id="100819"/>
    <lineage>
        <taxon>Eukaryota</taxon>
        <taxon>Metazoa</taxon>
        <taxon>Chordata</taxon>
        <taxon>Craniata</taxon>
        <taxon>Vertebrata</taxon>
        <taxon>Euteleostomi</taxon>
        <taxon>Archelosauria</taxon>
        <taxon>Archosauria</taxon>
        <taxon>Dinosauria</taxon>
        <taxon>Saurischia</taxon>
        <taxon>Theropoda</taxon>
        <taxon>Coelurosauria</taxon>
        <taxon>Aves</taxon>
        <taxon>Neognathae</taxon>
        <taxon>Neoaves</taxon>
        <taxon>Telluraves</taxon>
        <taxon>Australaves</taxon>
        <taxon>Falconiformes</taxon>
        <taxon>Falconidae</taxon>
        <taxon>Falco</taxon>
    </lineage>
</organism>
<dbReference type="PANTHER" id="PTHR12825">
    <property type="entry name" value="BNIP1-RELATED"/>
    <property type="match status" value="1"/>
</dbReference>
<dbReference type="CDD" id="cd15865">
    <property type="entry name" value="SNARE_SEC20"/>
    <property type="match status" value="1"/>
</dbReference>
<protein>
    <submittedName>
        <fullName evidence="14">BCL2 interacting protein 1</fullName>
    </submittedName>
</protein>
<name>A0A8C4XRP1_FALTI</name>
<reference evidence="14" key="1">
    <citation type="submission" date="2025-08" db="UniProtKB">
        <authorList>
            <consortium name="Ensembl"/>
        </authorList>
    </citation>
    <scope>IDENTIFICATION</scope>
</reference>
<feature type="domain" description="Sec20 C-terminal" evidence="13">
    <location>
        <begin position="320"/>
        <end position="410"/>
    </location>
</feature>
<keyword evidence="4" id="KW-0256">Endoplasmic reticulum</keyword>
<keyword evidence="6 12" id="KW-1133">Transmembrane helix</keyword>
<evidence type="ECO:0000256" key="9">
    <source>
        <dbReference type="ARBA" id="ARBA00037934"/>
    </source>
</evidence>
<evidence type="ECO:0000313" key="15">
    <source>
        <dbReference type="Proteomes" id="UP000694562"/>
    </source>
</evidence>
<dbReference type="Proteomes" id="UP000694562">
    <property type="component" value="Unplaced"/>
</dbReference>
<accession>A0A8C4XRP1</accession>
<comment type="similarity">
    <text evidence="9">Belongs to the SEC20 family.</text>
</comment>
<dbReference type="GO" id="GO:0005484">
    <property type="term" value="F:SNAP receptor activity"/>
    <property type="evidence" value="ECO:0007669"/>
    <property type="project" value="InterPro"/>
</dbReference>
<proteinExistence type="inferred from homology"/>
<evidence type="ECO:0000256" key="7">
    <source>
        <dbReference type="ARBA" id="ARBA00023054"/>
    </source>
</evidence>
<feature type="compositionally biased region" description="Low complexity" evidence="11">
    <location>
        <begin position="98"/>
        <end position="108"/>
    </location>
</feature>
<dbReference type="GO" id="GO:0005789">
    <property type="term" value="C:endoplasmic reticulum membrane"/>
    <property type="evidence" value="ECO:0007669"/>
    <property type="project" value="UniProtKB-SubCell"/>
</dbReference>
<dbReference type="Ensembl" id="ENSFTIT00000017873.1">
    <property type="protein sequence ID" value="ENSFTIP00000017147.1"/>
    <property type="gene ID" value="ENSFTIG00000011369.1"/>
</dbReference>
<keyword evidence="7 10" id="KW-0175">Coiled coil</keyword>
<evidence type="ECO:0000256" key="6">
    <source>
        <dbReference type="ARBA" id="ARBA00022989"/>
    </source>
</evidence>
<dbReference type="OrthoDB" id="46868at2759"/>
<dbReference type="Pfam" id="PF03908">
    <property type="entry name" value="Sec20"/>
    <property type="match status" value="1"/>
</dbReference>
<dbReference type="AlphaFoldDB" id="A0A8C4XRP1"/>
<sequence length="414" mass="43960">MRWDPGSRLPGDPCAPGQPYYGPRPVPCVPGGLARPPATPASPGCPAAVPSGGHRAPPRPSAALCLTGRPPPAGLRGWQRGGTGRAVLSTGPPPAPQRSPAAAAQGPGRRPPLPAPRCPQAAPAGRRRSCGLPLPAQDGGGRRRAGAGLPPGDRQVRPGDQGGRAGTAARPRGGSPLPGLRGGRCFAGGARGCVCGARGGVPGAGRADRAAALQDIRDCPGPLGALTELNAVVKEKFRHLRGRIQELEQMAKEQDKESEKQALLREVENHKKQMLSNQAAWRKANLACKIAIDNSEKDQLLQGRDSLRHRKTTKESLAESASNITESLMGISRMMSQQVQQSEETVQTLANSSRTILEANEEFKSMSGTIQLGRKLITKYNRRELTDKLLIFLALALFLATVLYILKKRLFPFL</sequence>
<keyword evidence="3 12" id="KW-0812">Transmembrane</keyword>
<evidence type="ECO:0000259" key="13">
    <source>
        <dbReference type="Pfam" id="PF03908"/>
    </source>
</evidence>
<dbReference type="PANTHER" id="PTHR12825:SF0">
    <property type="entry name" value="VESICLE TRANSPORT PROTEIN SEC20"/>
    <property type="match status" value="1"/>
</dbReference>
<evidence type="ECO:0000256" key="11">
    <source>
        <dbReference type="SAM" id="MobiDB-lite"/>
    </source>
</evidence>
<keyword evidence="2" id="KW-0813">Transport</keyword>
<keyword evidence="15" id="KW-1185">Reference proteome</keyword>
<dbReference type="InterPro" id="IPR005606">
    <property type="entry name" value="Sec20"/>
</dbReference>
<feature type="transmembrane region" description="Helical" evidence="12">
    <location>
        <begin position="389"/>
        <end position="406"/>
    </location>
</feature>
<dbReference type="OMA" id="AGPQWHR"/>
<comment type="subcellular location">
    <subcellularLocation>
        <location evidence="1">Endoplasmic reticulum membrane</location>
        <topology evidence="1">Single-pass type IV membrane protein</topology>
    </subcellularLocation>
</comment>
<feature type="compositionally biased region" description="Low complexity" evidence="11">
    <location>
        <begin position="166"/>
        <end position="179"/>
    </location>
</feature>
<dbReference type="InterPro" id="IPR056173">
    <property type="entry name" value="Sec20_C"/>
</dbReference>
<evidence type="ECO:0000256" key="2">
    <source>
        <dbReference type="ARBA" id="ARBA00022448"/>
    </source>
</evidence>
<keyword evidence="8 12" id="KW-0472">Membrane</keyword>
<feature type="coiled-coil region" evidence="10">
    <location>
        <begin position="230"/>
        <end position="273"/>
    </location>
</feature>
<evidence type="ECO:0000256" key="5">
    <source>
        <dbReference type="ARBA" id="ARBA00022892"/>
    </source>
</evidence>
<evidence type="ECO:0000256" key="1">
    <source>
        <dbReference type="ARBA" id="ARBA00004163"/>
    </source>
</evidence>
<feature type="region of interest" description="Disordered" evidence="11">
    <location>
        <begin position="1"/>
        <end position="180"/>
    </location>
</feature>
<evidence type="ECO:0000256" key="8">
    <source>
        <dbReference type="ARBA" id="ARBA00023136"/>
    </source>
</evidence>
<dbReference type="GO" id="GO:0031201">
    <property type="term" value="C:SNARE complex"/>
    <property type="evidence" value="ECO:0007669"/>
    <property type="project" value="TreeGrafter"/>
</dbReference>
<evidence type="ECO:0000256" key="3">
    <source>
        <dbReference type="ARBA" id="ARBA00022692"/>
    </source>
</evidence>
<evidence type="ECO:0000256" key="12">
    <source>
        <dbReference type="SAM" id="Phobius"/>
    </source>
</evidence>
<dbReference type="GO" id="GO:0006890">
    <property type="term" value="P:retrograde vesicle-mediated transport, Golgi to endoplasmic reticulum"/>
    <property type="evidence" value="ECO:0007669"/>
    <property type="project" value="InterPro"/>
</dbReference>
<evidence type="ECO:0000256" key="10">
    <source>
        <dbReference type="SAM" id="Coils"/>
    </source>
</evidence>